<dbReference type="EMBL" id="JAACLJ010000008">
    <property type="protein sequence ID" value="KAF4581968.1"/>
    <property type="molecule type" value="Genomic_DNA"/>
</dbReference>
<protein>
    <submittedName>
        <fullName evidence="2">Armadillo-like helical</fullName>
    </submittedName>
</protein>
<feature type="compositionally biased region" description="Polar residues" evidence="1">
    <location>
        <begin position="7"/>
        <end position="20"/>
    </location>
</feature>
<evidence type="ECO:0000256" key="1">
    <source>
        <dbReference type="SAM" id="MobiDB-lite"/>
    </source>
</evidence>
<organism evidence="2 3">
    <name type="scientific">Ophiocordyceps camponoti-floridani</name>
    <dbReference type="NCBI Taxonomy" id="2030778"/>
    <lineage>
        <taxon>Eukaryota</taxon>
        <taxon>Fungi</taxon>
        <taxon>Dikarya</taxon>
        <taxon>Ascomycota</taxon>
        <taxon>Pezizomycotina</taxon>
        <taxon>Sordariomycetes</taxon>
        <taxon>Hypocreomycetidae</taxon>
        <taxon>Hypocreales</taxon>
        <taxon>Ophiocordycipitaceae</taxon>
        <taxon>Ophiocordyceps</taxon>
    </lineage>
</organism>
<evidence type="ECO:0000313" key="2">
    <source>
        <dbReference type="EMBL" id="KAF4581968.1"/>
    </source>
</evidence>
<feature type="region of interest" description="Disordered" evidence="1">
    <location>
        <begin position="109"/>
        <end position="211"/>
    </location>
</feature>
<accession>A0A8H4VAV8</accession>
<evidence type="ECO:0000313" key="3">
    <source>
        <dbReference type="Proteomes" id="UP000562929"/>
    </source>
</evidence>
<feature type="region of interest" description="Disordered" evidence="1">
    <location>
        <begin position="1"/>
        <end position="64"/>
    </location>
</feature>
<dbReference type="Proteomes" id="UP000562929">
    <property type="component" value="Unassembled WGS sequence"/>
</dbReference>
<reference evidence="2 3" key="1">
    <citation type="journal article" date="2020" name="G3 (Bethesda)">
        <title>Genetic Underpinnings of Host Manipulation by Ophiocordyceps as Revealed by Comparative Transcriptomics.</title>
        <authorList>
            <person name="Will I."/>
            <person name="Das B."/>
            <person name="Trinh T."/>
            <person name="Brachmann A."/>
            <person name="Ohm R.A."/>
            <person name="de Bekker C."/>
        </authorList>
    </citation>
    <scope>NUCLEOTIDE SEQUENCE [LARGE SCALE GENOMIC DNA]</scope>
    <source>
        <strain evidence="2 3">EC05</strain>
    </source>
</reference>
<gene>
    <name evidence="2" type="ORF">GQ602_006592</name>
</gene>
<dbReference type="OrthoDB" id="668540at2759"/>
<comment type="caution">
    <text evidence="2">The sequence shown here is derived from an EMBL/GenBank/DDBJ whole genome shotgun (WGS) entry which is preliminary data.</text>
</comment>
<sequence>MDELRFRSQQSSRNETSMTAYVSPPRNGTRLQQQTSHDPRSSMPRRFTTDSGRVPTVASASPPQRLEAAQEYTTLHKVQLIEQKKMEYERIREQRRRFELEMQRLDQQQMREAQELAQMEEEMGRIGGHQSEPTTPPEYHDNTGFPSIFSRPNRYSTSSIASPPGLYSRPARSGSQLTSPPAGIVQHRYGDDDDKEEAVRQDPTSHRSTNA</sequence>
<name>A0A8H4VAV8_9HYPO</name>
<dbReference type="AlphaFoldDB" id="A0A8H4VAV8"/>
<keyword evidence="3" id="KW-1185">Reference proteome</keyword>
<proteinExistence type="predicted"/>